<dbReference type="GO" id="GO:0016301">
    <property type="term" value="F:kinase activity"/>
    <property type="evidence" value="ECO:0007669"/>
    <property type="project" value="UniProtKB-KW"/>
</dbReference>
<evidence type="ECO:0000256" key="1">
    <source>
        <dbReference type="ARBA" id="ARBA00022679"/>
    </source>
</evidence>
<dbReference type="GO" id="GO:0019379">
    <property type="term" value="P:sulfate assimilation, phosphoadenylyl sulfate reduction by phosphoadenylyl-sulfate reductase (thioredoxin)"/>
    <property type="evidence" value="ECO:0007669"/>
    <property type="project" value="TreeGrafter"/>
</dbReference>
<evidence type="ECO:0000313" key="3">
    <source>
        <dbReference type="EMBL" id="EIM30619.1"/>
    </source>
</evidence>
<evidence type="ECO:0000313" key="4">
    <source>
        <dbReference type="Proteomes" id="UP000003947"/>
    </source>
</evidence>
<dbReference type="HOGENOM" id="CLU_982136_0_0_5"/>
<gene>
    <name evidence="3" type="ORF">MicloDRAFT_00005220</name>
</gene>
<dbReference type="GO" id="GO:0004781">
    <property type="term" value="F:sulfate adenylyltransferase (ATP) activity"/>
    <property type="evidence" value="ECO:0007669"/>
    <property type="project" value="TreeGrafter"/>
</dbReference>
<dbReference type="Proteomes" id="UP000003947">
    <property type="component" value="Unassembled WGS sequence"/>
</dbReference>
<dbReference type="InterPro" id="IPR050512">
    <property type="entry name" value="Sulf_AdTrans/APS_kinase"/>
</dbReference>
<dbReference type="PANTHER" id="PTHR42700">
    <property type="entry name" value="SULFATE ADENYLYLTRANSFERASE"/>
    <property type="match status" value="1"/>
</dbReference>
<keyword evidence="1" id="KW-0808">Transferase</keyword>
<protein>
    <submittedName>
        <fullName evidence="3">Adenylylsulfate kinase-like kinase</fullName>
    </submittedName>
</protein>
<dbReference type="Pfam" id="PF01583">
    <property type="entry name" value="APS_kinase"/>
    <property type="match status" value="1"/>
</dbReference>
<evidence type="ECO:0000259" key="2">
    <source>
        <dbReference type="Pfam" id="PF01583"/>
    </source>
</evidence>
<dbReference type="RefSeq" id="WP_009489129.1">
    <property type="nucleotide sequence ID" value="NZ_CP141049.1"/>
</dbReference>
<dbReference type="SUPFAM" id="SSF52540">
    <property type="entry name" value="P-loop containing nucleoside triphosphate hydrolases"/>
    <property type="match status" value="2"/>
</dbReference>
<dbReference type="InterPro" id="IPR027417">
    <property type="entry name" value="P-loop_NTPase"/>
</dbReference>
<proteinExistence type="predicted"/>
<accession>I4Z327</accession>
<dbReference type="PATRIC" id="fig|864069.3.peg.574"/>
<dbReference type="GO" id="GO:0010134">
    <property type="term" value="P:sulfate assimilation via adenylyl sulfate reduction"/>
    <property type="evidence" value="ECO:0007669"/>
    <property type="project" value="TreeGrafter"/>
</dbReference>
<dbReference type="EMBL" id="JH660636">
    <property type="protein sequence ID" value="EIM30619.1"/>
    <property type="molecule type" value="Genomic_DNA"/>
</dbReference>
<dbReference type="Gene3D" id="3.40.50.300">
    <property type="entry name" value="P-loop containing nucleotide triphosphate hydrolases"/>
    <property type="match status" value="1"/>
</dbReference>
<dbReference type="OrthoDB" id="9804504at2"/>
<dbReference type="STRING" id="864069.MicloDRAFT_00005220"/>
<dbReference type="InterPro" id="IPR059117">
    <property type="entry name" value="APS_kinase_dom"/>
</dbReference>
<dbReference type="GO" id="GO:0005737">
    <property type="term" value="C:cytoplasm"/>
    <property type="evidence" value="ECO:0007669"/>
    <property type="project" value="TreeGrafter"/>
</dbReference>
<dbReference type="InterPro" id="IPR014729">
    <property type="entry name" value="Rossmann-like_a/b/a_fold"/>
</dbReference>
<dbReference type="eggNOG" id="COG0529">
    <property type="taxonomic scope" value="Bacteria"/>
</dbReference>
<dbReference type="Gene3D" id="3.40.50.620">
    <property type="entry name" value="HUPs"/>
    <property type="match status" value="1"/>
</dbReference>
<dbReference type="PANTHER" id="PTHR42700:SF3">
    <property type="entry name" value="BIFUNCTIONAL SAT_APS KINASE-RELATED"/>
    <property type="match status" value="1"/>
</dbReference>
<feature type="domain" description="APS kinase" evidence="2">
    <location>
        <begin position="4"/>
        <end position="85"/>
    </location>
</feature>
<organism evidence="3 4">
    <name type="scientific">Microvirga lotononidis</name>
    <dbReference type="NCBI Taxonomy" id="864069"/>
    <lineage>
        <taxon>Bacteria</taxon>
        <taxon>Pseudomonadati</taxon>
        <taxon>Pseudomonadota</taxon>
        <taxon>Alphaproteobacteria</taxon>
        <taxon>Hyphomicrobiales</taxon>
        <taxon>Methylobacteriaceae</taxon>
        <taxon>Microvirga</taxon>
    </lineage>
</organism>
<reference evidence="3 4" key="1">
    <citation type="submission" date="2012-02" db="EMBL/GenBank/DDBJ databases">
        <title>Improved High-Quality Draft sequence of Microvirga sp. WSM3557.</title>
        <authorList>
            <consortium name="US DOE Joint Genome Institute"/>
            <person name="Lucas S."/>
            <person name="Han J."/>
            <person name="Lapidus A."/>
            <person name="Cheng J.-F."/>
            <person name="Goodwin L."/>
            <person name="Pitluck S."/>
            <person name="Peters L."/>
            <person name="Zhang X."/>
            <person name="Detter J.C."/>
            <person name="Han C."/>
            <person name="Tapia R."/>
            <person name="Land M."/>
            <person name="Hauser L."/>
            <person name="Kyrpides N."/>
            <person name="Ivanova N."/>
            <person name="Pagani I."/>
            <person name="Brau L."/>
            <person name="Yates R."/>
            <person name="O'Hara G."/>
            <person name="Rui T."/>
            <person name="Howieson J."/>
            <person name="Reeve W."/>
            <person name="Woyke T."/>
        </authorList>
    </citation>
    <scope>NUCLEOTIDE SEQUENCE [LARGE SCALE GENOMIC DNA]</scope>
    <source>
        <strain evidence="3 4">WSM3557</strain>
    </source>
</reference>
<keyword evidence="3" id="KW-0418">Kinase</keyword>
<keyword evidence="4" id="KW-1185">Reference proteome</keyword>
<sequence length="260" mass="29105">MKKILIMGLPGAGKTTLAKLLAPLLNAVHFNADDVRREINKDLGFGPEDRLEHARRMGWLCDQVVKTGAFAIADFVCPTPATRRAFMDDGPAFVVWMRRVQTGRFEDTNALFEPPETCDVAVGVEGAPEYWAERIRQMLLPVFDPQKPTALFLGRYQPFHESHRALIAEGIRRVGQACIAVRNTHDLDDANRFAFEDVKARIEARLRDFYGRYVVVQAPNITKVFHGLDLGYEVEQIVLGDAIQAVSPTAVQNRLSQATS</sequence>
<name>I4Z327_9HYPH</name>
<dbReference type="AlphaFoldDB" id="I4Z327"/>